<dbReference type="SUPFAM" id="SSF53335">
    <property type="entry name" value="S-adenosyl-L-methionine-dependent methyltransferases"/>
    <property type="match status" value="1"/>
</dbReference>
<dbReference type="Pfam" id="PF01596">
    <property type="entry name" value="Methyltransf_3"/>
    <property type="match status" value="1"/>
</dbReference>
<comment type="similarity">
    <text evidence="4">Belongs to the class I-like SAM-binding methyltransferase superfamily. Cation-dependent O-methyltransferase family.</text>
</comment>
<dbReference type="PROSITE" id="PS51682">
    <property type="entry name" value="SAM_OMT_I"/>
    <property type="match status" value="1"/>
</dbReference>
<dbReference type="RefSeq" id="XP_066921404.1">
    <property type="nucleotide sequence ID" value="XM_067065303.1"/>
</dbReference>
<keyword evidence="7" id="KW-1185">Reference proteome</keyword>
<dbReference type="CDD" id="cd02440">
    <property type="entry name" value="AdoMet_MTases"/>
    <property type="match status" value="1"/>
</dbReference>
<evidence type="ECO:0000256" key="4">
    <source>
        <dbReference type="ARBA" id="ARBA00023453"/>
    </source>
</evidence>
<reference evidence="6" key="1">
    <citation type="submission" date="2021-01" db="UniProtKB">
        <authorList>
            <consortium name="EnsemblMetazoa"/>
        </authorList>
    </citation>
    <scope>IDENTIFICATION</scope>
</reference>
<dbReference type="OrthoDB" id="10251242at2759"/>
<dbReference type="Proteomes" id="UP000594262">
    <property type="component" value="Unplaced"/>
</dbReference>
<evidence type="ECO:0000256" key="5">
    <source>
        <dbReference type="SAM" id="MobiDB-lite"/>
    </source>
</evidence>
<dbReference type="GO" id="GO:0008171">
    <property type="term" value="F:O-methyltransferase activity"/>
    <property type="evidence" value="ECO:0007669"/>
    <property type="project" value="InterPro"/>
</dbReference>
<organism evidence="6 7">
    <name type="scientific">Clytia hemisphaerica</name>
    <dbReference type="NCBI Taxonomy" id="252671"/>
    <lineage>
        <taxon>Eukaryota</taxon>
        <taxon>Metazoa</taxon>
        <taxon>Cnidaria</taxon>
        <taxon>Hydrozoa</taxon>
        <taxon>Hydroidolina</taxon>
        <taxon>Leptothecata</taxon>
        <taxon>Obeliida</taxon>
        <taxon>Clytiidae</taxon>
        <taxon>Clytia</taxon>
    </lineage>
</organism>
<dbReference type="GO" id="GO:0032259">
    <property type="term" value="P:methylation"/>
    <property type="evidence" value="ECO:0007669"/>
    <property type="project" value="UniProtKB-KW"/>
</dbReference>
<dbReference type="GeneID" id="136808765"/>
<keyword evidence="1" id="KW-0489">Methyltransferase</keyword>
<evidence type="ECO:0000313" key="6">
    <source>
        <dbReference type="EnsemblMetazoa" id="CLYHEMP006423.1"/>
    </source>
</evidence>
<evidence type="ECO:0000313" key="7">
    <source>
        <dbReference type="Proteomes" id="UP000594262"/>
    </source>
</evidence>
<proteinExistence type="inferred from homology"/>
<evidence type="ECO:0000256" key="3">
    <source>
        <dbReference type="ARBA" id="ARBA00022691"/>
    </source>
</evidence>
<dbReference type="InterPro" id="IPR029063">
    <property type="entry name" value="SAM-dependent_MTases_sf"/>
</dbReference>
<dbReference type="InterPro" id="IPR050362">
    <property type="entry name" value="Cation-dep_OMT"/>
</dbReference>
<dbReference type="PANTHER" id="PTHR10509">
    <property type="entry name" value="O-METHYLTRANSFERASE-RELATED"/>
    <property type="match status" value="1"/>
</dbReference>
<feature type="region of interest" description="Disordered" evidence="5">
    <location>
        <begin position="32"/>
        <end position="57"/>
    </location>
</feature>
<accession>A0A7M5U5C4</accession>
<feature type="compositionally biased region" description="Basic and acidic residues" evidence="5">
    <location>
        <begin position="46"/>
        <end position="57"/>
    </location>
</feature>
<dbReference type="GO" id="GO:0008757">
    <property type="term" value="F:S-adenosylmethionine-dependent methyltransferase activity"/>
    <property type="evidence" value="ECO:0007669"/>
    <property type="project" value="TreeGrafter"/>
</dbReference>
<dbReference type="InterPro" id="IPR002935">
    <property type="entry name" value="SAM_O-MeTrfase"/>
</dbReference>
<dbReference type="PANTHER" id="PTHR10509:SF14">
    <property type="entry name" value="CAFFEOYL-COA O-METHYLTRANSFERASE 3-RELATED"/>
    <property type="match status" value="1"/>
</dbReference>
<evidence type="ECO:0000256" key="1">
    <source>
        <dbReference type="ARBA" id="ARBA00022603"/>
    </source>
</evidence>
<keyword evidence="2" id="KW-0808">Transferase</keyword>
<dbReference type="EnsemblMetazoa" id="CLYHEMT006423.1">
    <property type="protein sequence ID" value="CLYHEMP006423.1"/>
    <property type="gene ID" value="CLYHEMG006423"/>
</dbReference>
<keyword evidence="3" id="KW-0949">S-adenosyl-L-methionine</keyword>
<dbReference type="Gene3D" id="3.40.50.150">
    <property type="entry name" value="Vaccinia Virus protein VP39"/>
    <property type="match status" value="1"/>
</dbReference>
<name>A0A7M5U5C4_9CNID</name>
<dbReference type="AlphaFoldDB" id="A0A7M5U5C4"/>
<sequence>MSSLLNKELGIAAGIAVTSFVAGNLAARYMSATPTPPKEQQSAKQDNLKKSRTADEYVEENSLREPAVLKELREYTFKNVPMAKMVSDPCQIQFFRLLLNMLDAKKCIEVGTYTGYNVLSTALTIPSDGVIYALDVNEDYVKEGYPFFEKAGVKDKIVVKIGPAVESLDELISKGETETFDFIYVDADKISYEKYLDRAILLLKSGGILAFDNMLQGGLVLDLTQEMTPEQRHSAEFLYKLNQKLKLDNRFQLSFLNIADGVTLCRKL</sequence>
<evidence type="ECO:0000256" key="2">
    <source>
        <dbReference type="ARBA" id="ARBA00022679"/>
    </source>
</evidence>
<protein>
    <submittedName>
        <fullName evidence="6">Uncharacterized protein</fullName>
    </submittedName>
</protein>